<evidence type="ECO:0000313" key="10">
    <source>
        <dbReference type="EMBL" id="TQM09737.1"/>
    </source>
</evidence>
<proteinExistence type="inferred from homology"/>
<protein>
    <submittedName>
        <fullName evidence="10">RND superfamily putative drug exporter</fullName>
    </submittedName>
</protein>
<evidence type="ECO:0000256" key="4">
    <source>
        <dbReference type="ARBA" id="ARBA00022692"/>
    </source>
</evidence>
<keyword evidence="11" id="KW-1185">Reference proteome</keyword>
<accession>A0A543DK66</accession>
<dbReference type="SUPFAM" id="SSF82866">
    <property type="entry name" value="Multidrug efflux transporter AcrB transmembrane domain"/>
    <property type="match status" value="2"/>
</dbReference>
<evidence type="ECO:0000256" key="7">
    <source>
        <dbReference type="SAM" id="MobiDB-lite"/>
    </source>
</evidence>
<feature type="transmembrane region" description="Helical" evidence="8">
    <location>
        <begin position="557"/>
        <end position="578"/>
    </location>
</feature>
<feature type="transmembrane region" description="Helical" evidence="8">
    <location>
        <begin position="240"/>
        <end position="261"/>
    </location>
</feature>
<dbReference type="RefSeq" id="WP_142058112.1">
    <property type="nucleotide sequence ID" value="NZ_VFPA01000003.1"/>
</dbReference>
<feature type="transmembrane region" description="Helical" evidence="8">
    <location>
        <begin position="638"/>
        <end position="662"/>
    </location>
</feature>
<keyword evidence="4 8" id="KW-0812">Transmembrane</keyword>
<feature type="compositionally biased region" description="Basic residues" evidence="7">
    <location>
        <begin position="778"/>
        <end position="789"/>
    </location>
</feature>
<feature type="transmembrane region" description="Helical" evidence="8">
    <location>
        <begin position="530"/>
        <end position="550"/>
    </location>
</feature>
<dbReference type="Proteomes" id="UP000315677">
    <property type="component" value="Unassembled WGS sequence"/>
</dbReference>
<evidence type="ECO:0000256" key="2">
    <source>
        <dbReference type="ARBA" id="ARBA00010157"/>
    </source>
</evidence>
<organism evidence="10 11">
    <name type="scientific">Pseudonocardia kunmingensis</name>
    <dbReference type="NCBI Taxonomy" id="630975"/>
    <lineage>
        <taxon>Bacteria</taxon>
        <taxon>Bacillati</taxon>
        <taxon>Actinomycetota</taxon>
        <taxon>Actinomycetes</taxon>
        <taxon>Pseudonocardiales</taxon>
        <taxon>Pseudonocardiaceae</taxon>
        <taxon>Pseudonocardia</taxon>
    </lineage>
</organism>
<dbReference type="InterPro" id="IPR004869">
    <property type="entry name" value="MMPL_dom"/>
</dbReference>
<dbReference type="GO" id="GO:0005886">
    <property type="term" value="C:plasma membrane"/>
    <property type="evidence" value="ECO:0007669"/>
    <property type="project" value="UniProtKB-SubCell"/>
</dbReference>
<dbReference type="InterPro" id="IPR050545">
    <property type="entry name" value="Mycobact_MmpL"/>
</dbReference>
<dbReference type="PANTHER" id="PTHR33406:SF11">
    <property type="entry name" value="MEMBRANE PROTEIN SCO6666-RELATED"/>
    <property type="match status" value="1"/>
</dbReference>
<reference evidence="10 11" key="1">
    <citation type="submission" date="2019-06" db="EMBL/GenBank/DDBJ databases">
        <title>Sequencing the genomes of 1000 actinobacteria strains.</title>
        <authorList>
            <person name="Klenk H.-P."/>
        </authorList>
    </citation>
    <scope>NUCLEOTIDE SEQUENCE [LARGE SCALE GENOMIC DNA]</scope>
    <source>
        <strain evidence="10 11">DSM 45301</strain>
    </source>
</reference>
<dbReference type="OrthoDB" id="7051771at2"/>
<evidence type="ECO:0000256" key="3">
    <source>
        <dbReference type="ARBA" id="ARBA00022475"/>
    </source>
</evidence>
<sequence>MFSRLGRFAYVRRRMLLIATALFVVLAAAWGSGVFGVMTTDGLAPPDAESTRATELLEDHFGHQPGDRDVVAVYTDPTGELTVDDPAFGQAVTAALDRLPASEVLSWTSYWSPELTEQERAEHVSLDRSSTIATLTLSGAGTVERLESYRGVEGLARADDGRLETYLAGGPTSVYHLQQEAQRSLAAAQLVSLPILLVLLLITFRGLVAAAIPVAMGILAILGSLVLLRCLTYVTDISIFALEITTLLGLGLAIDYGLFVVTRFRDELDHRDGDVGAALAATMNTAGRTVAFSGLVVIIGLCGLLFFPQPISRSFGWAGITVVGFTILAALVVMPATLAALGPRINALSPRRLRRRPGTVTREDRAWAALARSVTRRPVPWLTGGLLALLVAAVPLLSLEPGLTNHRYLPEDNEAQVVPRMLDEEFAAGHAGEGRFDIAVSGPVPPQDLAVYLRAVDGVDGAFDPVVHRADDELTWVAVGYRGEVDDPHNLEMVREIRALDTPAGAHEVLVGGDGSPPTSLDNNEATTAALPWALTFVGLATLLLLVVCFRSVLVPVKAVLVAFLSLGASLGLVVWGFQEGGFQGLLEFHPVGTTDVWALAVIITIAFGLVTDYEMFLVSRVHEEYRATGDNQRAVVVGLRSTGSVITRAGLLMVVVLAAMGASATSLFVMTIGIGLTLSVVVDATVVRSIIVPSAMQLLGRANWWPSRPGHPPRSGGTSDRDPVDAPILSTRGRPVTPREEGRRSRFRAAPPWLPAPRRPAPGDGAAAHLQAPPRRPPGRTRRARPAR</sequence>
<feature type="domain" description="Membrane transport protein MMPL" evidence="9">
    <location>
        <begin position="43"/>
        <end position="380"/>
    </location>
</feature>
<keyword evidence="6 8" id="KW-0472">Membrane</keyword>
<name>A0A543DK66_9PSEU</name>
<feature type="transmembrane region" description="Helical" evidence="8">
    <location>
        <begin position="315"/>
        <end position="342"/>
    </location>
</feature>
<feature type="region of interest" description="Disordered" evidence="7">
    <location>
        <begin position="704"/>
        <end position="789"/>
    </location>
</feature>
<keyword evidence="3" id="KW-1003">Cell membrane</keyword>
<evidence type="ECO:0000259" key="9">
    <source>
        <dbReference type="Pfam" id="PF03176"/>
    </source>
</evidence>
<dbReference type="EMBL" id="VFPA01000003">
    <property type="protein sequence ID" value="TQM09737.1"/>
    <property type="molecule type" value="Genomic_DNA"/>
</dbReference>
<dbReference type="AlphaFoldDB" id="A0A543DK66"/>
<feature type="domain" description="Membrane transport protein MMPL" evidence="9">
    <location>
        <begin position="470"/>
        <end position="709"/>
    </location>
</feature>
<evidence type="ECO:0000256" key="6">
    <source>
        <dbReference type="ARBA" id="ARBA00023136"/>
    </source>
</evidence>
<comment type="caution">
    <text evidence="10">The sequence shown here is derived from an EMBL/GenBank/DDBJ whole genome shotgun (WGS) entry which is preliminary data.</text>
</comment>
<keyword evidence="5 8" id="KW-1133">Transmembrane helix</keyword>
<dbReference type="PANTHER" id="PTHR33406">
    <property type="entry name" value="MEMBRANE PROTEIN MJ1562-RELATED"/>
    <property type="match status" value="1"/>
</dbReference>
<feature type="transmembrane region" description="Helical" evidence="8">
    <location>
        <begin position="185"/>
        <end position="204"/>
    </location>
</feature>
<feature type="transmembrane region" description="Helical" evidence="8">
    <location>
        <begin position="290"/>
        <end position="309"/>
    </location>
</feature>
<dbReference type="Gene3D" id="1.20.1640.10">
    <property type="entry name" value="Multidrug efflux transporter AcrB transmembrane domain"/>
    <property type="match status" value="2"/>
</dbReference>
<evidence type="ECO:0000313" key="11">
    <source>
        <dbReference type="Proteomes" id="UP000315677"/>
    </source>
</evidence>
<dbReference type="Pfam" id="PF03176">
    <property type="entry name" value="MMPL"/>
    <property type="match status" value="2"/>
</dbReference>
<evidence type="ECO:0000256" key="8">
    <source>
        <dbReference type="SAM" id="Phobius"/>
    </source>
</evidence>
<comment type="subcellular location">
    <subcellularLocation>
        <location evidence="1">Cell membrane</location>
        <topology evidence="1">Multi-pass membrane protein</topology>
    </subcellularLocation>
</comment>
<comment type="similarity">
    <text evidence="2">Belongs to the resistance-nodulation-cell division (RND) (TC 2.A.6) family. MmpL subfamily.</text>
</comment>
<feature type="transmembrane region" description="Helical" evidence="8">
    <location>
        <begin position="379"/>
        <end position="399"/>
    </location>
</feature>
<feature type="transmembrane region" description="Helical" evidence="8">
    <location>
        <begin position="211"/>
        <end position="234"/>
    </location>
</feature>
<evidence type="ECO:0000256" key="5">
    <source>
        <dbReference type="ARBA" id="ARBA00022989"/>
    </source>
</evidence>
<gene>
    <name evidence="10" type="ORF">FB558_5506</name>
</gene>
<feature type="transmembrane region" description="Helical" evidence="8">
    <location>
        <begin position="598"/>
        <end position="617"/>
    </location>
</feature>
<evidence type="ECO:0000256" key="1">
    <source>
        <dbReference type="ARBA" id="ARBA00004651"/>
    </source>
</evidence>